<keyword evidence="1" id="KW-0472">Membrane</keyword>
<keyword evidence="1" id="KW-0812">Transmembrane</keyword>
<reference evidence="2 3" key="1">
    <citation type="submission" date="2020-01" db="EMBL/GenBank/DDBJ databases">
        <title>Ponticoccus aerotolerans gen. nov., sp. nov., an anaerobic bacterium and proposal of Ponticoccusceae fam. nov., Ponticoccusles ord. nov. and Ponticoccuse classis nov. in the phylum Kiritimatiellaeota.</title>
        <authorList>
            <person name="Zhou L.Y."/>
            <person name="Du Z.J."/>
        </authorList>
    </citation>
    <scope>NUCLEOTIDE SEQUENCE [LARGE SCALE GENOMIC DNA]</scope>
    <source>
        <strain evidence="2 3">S-5007</strain>
    </source>
</reference>
<keyword evidence="3" id="KW-1185">Reference proteome</keyword>
<evidence type="ECO:0000313" key="2">
    <source>
        <dbReference type="EMBL" id="QHI69005.1"/>
    </source>
</evidence>
<dbReference type="Proteomes" id="UP000464954">
    <property type="component" value="Chromosome"/>
</dbReference>
<dbReference type="RefSeq" id="WP_160627891.1">
    <property type="nucleotide sequence ID" value="NZ_CP047593.1"/>
</dbReference>
<sequence>MDQIENILIGSLFLTVYGWRIARPYLFYRDVVSGAITCDATGYILTQGVISGGVAIYWISQIGLISVADWLIMFAFLSMAVLSFYFGIKAWWWNKNKMKIEPGNREIRA</sequence>
<dbReference type="AlphaFoldDB" id="A0A6P1MD35"/>
<dbReference type="EMBL" id="CP047593">
    <property type="protein sequence ID" value="QHI69005.1"/>
    <property type="molecule type" value="Genomic_DNA"/>
</dbReference>
<feature type="transmembrane region" description="Helical" evidence="1">
    <location>
        <begin position="40"/>
        <end position="59"/>
    </location>
</feature>
<feature type="transmembrane region" description="Helical" evidence="1">
    <location>
        <begin position="71"/>
        <end position="92"/>
    </location>
</feature>
<proteinExistence type="predicted"/>
<evidence type="ECO:0000256" key="1">
    <source>
        <dbReference type="SAM" id="Phobius"/>
    </source>
</evidence>
<protein>
    <submittedName>
        <fullName evidence="2">Uncharacterized protein</fullName>
    </submittedName>
</protein>
<evidence type="ECO:0000313" key="3">
    <source>
        <dbReference type="Proteomes" id="UP000464954"/>
    </source>
</evidence>
<dbReference type="KEGG" id="taer:GT409_05950"/>
<keyword evidence="1" id="KW-1133">Transmembrane helix</keyword>
<name>A0A6P1MD35_9BACT</name>
<accession>A0A6P1MD35</accession>
<feature type="transmembrane region" description="Helical" evidence="1">
    <location>
        <begin position="6"/>
        <end position="28"/>
    </location>
</feature>
<gene>
    <name evidence="2" type="ORF">GT409_05950</name>
</gene>
<organism evidence="2 3">
    <name type="scientific">Tichowtungia aerotolerans</name>
    <dbReference type="NCBI Taxonomy" id="2697043"/>
    <lineage>
        <taxon>Bacteria</taxon>
        <taxon>Pseudomonadati</taxon>
        <taxon>Kiritimatiellota</taxon>
        <taxon>Tichowtungiia</taxon>
        <taxon>Tichowtungiales</taxon>
        <taxon>Tichowtungiaceae</taxon>
        <taxon>Tichowtungia</taxon>
    </lineage>
</organism>